<organism evidence="9">
    <name type="scientific">freshwater metagenome</name>
    <dbReference type="NCBI Taxonomy" id="449393"/>
    <lineage>
        <taxon>unclassified sequences</taxon>
        <taxon>metagenomes</taxon>
        <taxon>ecological metagenomes</taxon>
    </lineage>
</organism>
<dbReference type="InterPro" id="IPR036237">
    <property type="entry name" value="Xyl_isomerase-like_sf"/>
</dbReference>
<gene>
    <name evidence="9" type="ORF">UFOPK2925_01504</name>
</gene>
<dbReference type="GO" id="GO:0003906">
    <property type="term" value="F:DNA-(apurinic or apyrimidinic site) endonuclease activity"/>
    <property type="evidence" value="ECO:0007669"/>
    <property type="project" value="TreeGrafter"/>
</dbReference>
<evidence type="ECO:0000256" key="5">
    <source>
        <dbReference type="ARBA" id="ARBA00022801"/>
    </source>
</evidence>
<keyword evidence="3" id="KW-0479">Metal-binding</keyword>
<dbReference type="CDD" id="cd00019">
    <property type="entry name" value="AP2Ec"/>
    <property type="match status" value="1"/>
</dbReference>
<evidence type="ECO:0000259" key="8">
    <source>
        <dbReference type="Pfam" id="PF01261"/>
    </source>
</evidence>
<dbReference type="SUPFAM" id="SSF51658">
    <property type="entry name" value="Xylose isomerase-like"/>
    <property type="match status" value="1"/>
</dbReference>
<evidence type="ECO:0000256" key="7">
    <source>
        <dbReference type="ARBA" id="ARBA00023204"/>
    </source>
</evidence>
<dbReference type="PROSITE" id="PS00731">
    <property type="entry name" value="AP_NUCLEASE_F2_3"/>
    <property type="match status" value="1"/>
</dbReference>
<dbReference type="PROSITE" id="PS51432">
    <property type="entry name" value="AP_NUCLEASE_F2_4"/>
    <property type="match status" value="1"/>
</dbReference>
<evidence type="ECO:0000256" key="4">
    <source>
        <dbReference type="ARBA" id="ARBA00022763"/>
    </source>
</evidence>
<dbReference type="InterPro" id="IPR018246">
    <property type="entry name" value="AP_endonuc_F2_Zn_BS"/>
</dbReference>
<comment type="cofactor">
    <cofactor evidence="1">
        <name>Zn(2+)</name>
        <dbReference type="ChEBI" id="CHEBI:29105"/>
    </cofactor>
</comment>
<dbReference type="GO" id="GO:0008081">
    <property type="term" value="F:phosphoric diester hydrolase activity"/>
    <property type="evidence" value="ECO:0007669"/>
    <property type="project" value="TreeGrafter"/>
</dbReference>
<dbReference type="Pfam" id="PF01261">
    <property type="entry name" value="AP_endonuc_2"/>
    <property type="match status" value="1"/>
</dbReference>
<name>A0A6J6X4Y6_9ZZZZ</name>
<evidence type="ECO:0000313" key="9">
    <source>
        <dbReference type="EMBL" id="CAB4791479.1"/>
    </source>
</evidence>
<accession>A0A6J6X4Y6</accession>
<keyword evidence="6" id="KW-0862">Zinc</keyword>
<evidence type="ECO:0000256" key="6">
    <source>
        <dbReference type="ARBA" id="ARBA00022833"/>
    </source>
</evidence>
<reference evidence="9" key="1">
    <citation type="submission" date="2020-05" db="EMBL/GenBank/DDBJ databases">
        <authorList>
            <person name="Chiriac C."/>
            <person name="Salcher M."/>
            <person name="Ghai R."/>
            <person name="Kavagutti S V."/>
        </authorList>
    </citation>
    <scope>NUCLEOTIDE SEQUENCE</scope>
</reference>
<dbReference type="InterPro" id="IPR001719">
    <property type="entry name" value="AP_endonuc_2"/>
</dbReference>
<dbReference type="SMART" id="SM00518">
    <property type="entry name" value="AP2Ec"/>
    <property type="match status" value="1"/>
</dbReference>
<feature type="domain" description="Xylose isomerase-like TIM barrel" evidence="8">
    <location>
        <begin position="26"/>
        <end position="268"/>
    </location>
</feature>
<dbReference type="GO" id="GO:0006284">
    <property type="term" value="P:base-excision repair"/>
    <property type="evidence" value="ECO:0007669"/>
    <property type="project" value="TreeGrafter"/>
</dbReference>
<comment type="similarity">
    <text evidence="2">Belongs to the AP endonuclease 2 family.</text>
</comment>
<dbReference type="InterPro" id="IPR013022">
    <property type="entry name" value="Xyl_isomerase-like_TIM-brl"/>
</dbReference>
<dbReference type="Gene3D" id="3.20.20.150">
    <property type="entry name" value="Divalent-metal-dependent TIM barrel enzymes"/>
    <property type="match status" value="1"/>
</dbReference>
<dbReference type="PANTHER" id="PTHR21445:SF0">
    <property type="entry name" value="APURINIC-APYRIMIDINIC ENDONUCLEASE"/>
    <property type="match status" value="1"/>
</dbReference>
<dbReference type="GO" id="GO:0003677">
    <property type="term" value="F:DNA binding"/>
    <property type="evidence" value="ECO:0007669"/>
    <property type="project" value="InterPro"/>
</dbReference>
<dbReference type="AlphaFoldDB" id="A0A6J6X4Y6"/>
<evidence type="ECO:0000256" key="2">
    <source>
        <dbReference type="ARBA" id="ARBA00005340"/>
    </source>
</evidence>
<dbReference type="GO" id="GO:0008270">
    <property type="term" value="F:zinc ion binding"/>
    <property type="evidence" value="ECO:0007669"/>
    <property type="project" value="InterPro"/>
</dbReference>
<proteinExistence type="inferred from homology"/>
<keyword evidence="4" id="KW-0227">DNA damage</keyword>
<keyword evidence="7" id="KW-0234">DNA repair</keyword>
<dbReference type="PROSITE" id="PS00730">
    <property type="entry name" value="AP_NUCLEASE_F2_2"/>
    <property type="match status" value="1"/>
</dbReference>
<dbReference type="EMBL" id="CAEZZU010000278">
    <property type="protein sequence ID" value="CAB4791479.1"/>
    <property type="molecule type" value="Genomic_DNA"/>
</dbReference>
<dbReference type="NCBIfam" id="TIGR00587">
    <property type="entry name" value="nfo"/>
    <property type="match status" value="1"/>
</dbReference>
<sequence>MASTKRSVGCHVPVSGGLSRALAQGEERGCDAIQAFPSNPRGWAVPSPDLAEEELLAQGVLERGWPLFLHSPYLVNIGAPDPAVHERSIINLGFSLERGVRLGAVGVVVHTGSAKGESRDEAVARAGETVVDLLEAIPDSNILIEITAGSGSLIAGTVEELADVFEAAEWHPRLGICLDTCHLFAAGVDISSEAGRKKMRASLKEIGPERVKVIHVNDSRDPLGSRRDRHARIGQGEIGEEPLRKILAWPELKHAPLILETPGDAKENAEDIVIVRRLISSKSRAM</sequence>
<evidence type="ECO:0000256" key="1">
    <source>
        <dbReference type="ARBA" id="ARBA00001947"/>
    </source>
</evidence>
<dbReference type="PANTHER" id="PTHR21445">
    <property type="entry name" value="ENDONUCLEASE IV ENDODEOXYRIBONUCLEASE IV"/>
    <property type="match status" value="1"/>
</dbReference>
<evidence type="ECO:0000256" key="3">
    <source>
        <dbReference type="ARBA" id="ARBA00022723"/>
    </source>
</evidence>
<dbReference type="HAMAP" id="MF_00152">
    <property type="entry name" value="Nfo"/>
    <property type="match status" value="1"/>
</dbReference>
<protein>
    <submittedName>
        <fullName evidence="9">Unannotated protein</fullName>
    </submittedName>
</protein>
<keyword evidence="5" id="KW-0378">Hydrolase</keyword>